<proteinExistence type="predicted"/>
<sequence>MRAEDLFDDELIQEEQASTTVENPSESVPPAYDGGYISSLDEDTRKKLLEAYDVNNTKPLFSSMVDAFYKPRVKSEEEVRKQSGLQTALGALADAVSSGIEGAAGGAPVRPRNTYASQLANHASEVLRAKNDMLKDQYARAKMSAKAQDISLSERAFAESQNSLQRYLVSKQKEAELKARDRYNQARLVQDQYNKDRSYALDREKLRLKAEHDANMLNETRRRNNIYGSHVSRMSPKGDGQEFWIEDEEGGQMVTVPKSGYAQVKAALIDEGYKALYEQLLKKGTSKYLIPEMMKGYDRNALMNIGMNTPKGREVVKRYGHISGEKASRPSDGISPIEKEIKRLVEQYPDIDIEDLTEMAHEIGVPKVINVSDLIKKYKQ</sequence>
<dbReference type="Proteomes" id="UP000030130">
    <property type="component" value="Unassembled WGS sequence"/>
</dbReference>
<dbReference type="EMBL" id="JRAI01000005">
    <property type="protein sequence ID" value="KGN87987.1"/>
    <property type="molecule type" value="Genomic_DNA"/>
</dbReference>
<dbReference type="RefSeq" id="WP_039419896.1">
    <property type="nucleotide sequence ID" value="NZ_JRAI01000005.1"/>
</dbReference>
<comment type="caution">
    <text evidence="1">The sequence shown here is derived from an EMBL/GenBank/DDBJ whole genome shotgun (WGS) entry which is preliminary data.</text>
</comment>
<name>A0A0A2FCZ1_9PORP</name>
<evidence type="ECO:0000313" key="1">
    <source>
        <dbReference type="EMBL" id="KGN87987.1"/>
    </source>
</evidence>
<accession>A0A0A2FCZ1</accession>
<protein>
    <submittedName>
        <fullName evidence="1">Uncharacterized protein</fullName>
    </submittedName>
</protein>
<evidence type="ECO:0000313" key="2">
    <source>
        <dbReference type="Proteomes" id="UP000030130"/>
    </source>
</evidence>
<organism evidence="1 2">
    <name type="scientific">Porphyromonas gulae</name>
    <dbReference type="NCBI Taxonomy" id="111105"/>
    <lineage>
        <taxon>Bacteria</taxon>
        <taxon>Pseudomonadati</taxon>
        <taxon>Bacteroidota</taxon>
        <taxon>Bacteroidia</taxon>
        <taxon>Bacteroidales</taxon>
        <taxon>Porphyromonadaceae</taxon>
        <taxon>Porphyromonas</taxon>
    </lineage>
</organism>
<gene>
    <name evidence="1" type="ORF">HR08_00940</name>
</gene>
<reference evidence="1 2" key="1">
    <citation type="submission" date="2014-08" db="EMBL/GenBank/DDBJ databases">
        <title>Porphyromonas gulae strain:COT-052_OH1451 Genome sequencing.</title>
        <authorList>
            <person name="Wallis C."/>
            <person name="Deusch O."/>
            <person name="O'Flynn C."/>
            <person name="Davis I."/>
            <person name="Jospin G."/>
            <person name="Darling A.E."/>
            <person name="Coil D.A."/>
            <person name="Alexiev A."/>
            <person name="Horsfall A."/>
            <person name="Kirkwood N."/>
            <person name="Harris S."/>
            <person name="Eisen J.A."/>
        </authorList>
    </citation>
    <scope>NUCLEOTIDE SEQUENCE [LARGE SCALE GENOMIC DNA]</scope>
    <source>
        <strain evidence="2">COT-052 OH1451</strain>
    </source>
</reference>
<dbReference type="AlphaFoldDB" id="A0A0A2FCZ1"/>